<keyword evidence="4" id="KW-1133">Transmembrane helix</keyword>
<name>A0A9W8AZR6_9FUNG</name>
<keyword evidence="5" id="KW-0472">Membrane</keyword>
<dbReference type="PANTHER" id="PTHR13317">
    <property type="entry name" value="TRANSMEMBRANE ANTERIOR POSTERIOR TRANSFORMATION PROTEIN 1 HOMOLOG"/>
    <property type="match status" value="1"/>
</dbReference>
<evidence type="ECO:0000313" key="6">
    <source>
        <dbReference type="EMBL" id="KAJ1971030.1"/>
    </source>
</evidence>
<dbReference type="InterPro" id="IPR008010">
    <property type="entry name" value="Tatp1"/>
</dbReference>
<reference evidence="6" key="1">
    <citation type="submission" date="2022-07" db="EMBL/GenBank/DDBJ databases">
        <title>Phylogenomic reconstructions and comparative analyses of Kickxellomycotina fungi.</title>
        <authorList>
            <person name="Reynolds N.K."/>
            <person name="Stajich J.E."/>
            <person name="Barry K."/>
            <person name="Grigoriev I.V."/>
            <person name="Crous P."/>
            <person name="Smith M.E."/>
        </authorList>
    </citation>
    <scope>NUCLEOTIDE SEQUENCE</scope>
    <source>
        <strain evidence="6">RSA 567</strain>
    </source>
</reference>
<evidence type="ECO:0000256" key="1">
    <source>
        <dbReference type="ARBA" id="ARBA00004141"/>
    </source>
</evidence>
<keyword evidence="3" id="KW-0812">Transmembrane</keyword>
<dbReference type="Proteomes" id="UP001151582">
    <property type="component" value="Unassembled WGS sequence"/>
</dbReference>
<proteinExistence type="inferred from homology"/>
<sequence>MPSLVEGIPISPGPSITLYSLWDHIQAELEVTKYENTMTVQLECITNFLQIPQRLEKLLFFGNIVCLDSFLHTFTILPARIAMALGTLVRRPFLPADHVAHQCCAWLSPSQQCDLMKGLLIAMCCAMLQSFDSVQLYHMVRGQLTIKVYIIFNMLEVFDWLCSAFG</sequence>
<comment type="similarity">
    <text evidence="2">Belongs to the TAPT1 family.</text>
</comment>
<keyword evidence="7" id="KW-1185">Reference proteome</keyword>
<dbReference type="AlphaFoldDB" id="A0A9W8AZR6"/>
<dbReference type="OrthoDB" id="29023at2759"/>
<organism evidence="6 7">
    <name type="scientific">Dimargaris verticillata</name>
    <dbReference type="NCBI Taxonomy" id="2761393"/>
    <lineage>
        <taxon>Eukaryota</taxon>
        <taxon>Fungi</taxon>
        <taxon>Fungi incertae sedis</taxon>
        <taxon>Zoopagomycota</taxon>
        <taxon>Kickxellomycotina</taxon>
        <taxon>Dimargaritomycetes</taxon>
        <taxon>Dimargaritales</taxon>
        <taxon>Dimargaritaceae</taxon>
        <taxon>Dimargaris</taxon>
    </lineage>
</organism>
<accession>A0A9W8AZR6</accession>
<dbReference type="Pfam" id="PF05346">
    <property type="entry name" value="DUF747"/>
    <property type="match status" value="1"/>
</dbReference>
<dbReference type="PANTHER" id="PTHR13317:SF4">
    <property type="entry name" value="TRANSMEMBRANE ANTERIOR POSTERIOR TRANSFORMATION PROTEIN 1 HOMOLOG"/>
    <property type="match status" value="1"/>
</dbReference>
<evidence type="ECO:0000256" key="4">
    <source>
        <dbReference type="ARBA" id="ARBA00022989"/>
    </source>
</evidence>
<protein>
    <submittedName>
        <fullName evidence="6">Uncharacterized protein</fullName>
    </submittedName>
</protein>
<comment type="subcellular location">
    <subcellularLocation>
        <location evidence="1">Membrane</location>
        <topology evidence="1">Multi-pass membrane protein</topology>
    </subcellularLocation>
</comment>
<dbReference type="GO" id="GO:0005789">
    <property type="term" value="C:endoplasmic reticulum membrane"/>
    <property type="evidence" value="ECO:0007669"/>
    <property type="project" value="TreeGrafter"/>
</dbReference>
<evidence type="ECO:0000256" key="3">
    <source>
        <dbReference type="ARBA" id="ARBA00022692"/>
    </source>
</evidence>
<dbReference type="EMBL" id="JANBQB010001534">
    <property type="protein sequence ID" value="KAJ1971030.1"/>
    <property type="molecule type" value="Genomic_DNA"/>
</dbReference>
<evidence type="ECO:0000313" key="7">
    <source>
        <dbReference type="Proteomes" id="UP001151582"/>
    </source>
</evidence>
<gene>
    <name evidence="6" type="ORF">H4R34_005872</name>
</gene>
<evidence type="ECO:0000256" key="5">
    <source>
        <dbReference type="ARBA" id="ARBA00023136"/>
    </source>
</evidence>
<feature type="non-terminal residue" evidence="6">
    <location>
        <position position="166"/>
    </location>
</feature>
<comment type="caution">
    <text evidence="6">The sequence shown here is derived from an EMBL/GenBank/DDBJ whole genome shotgun (WGS) entry which is preliminary data.</text>
</comment>
<evidence type="ECO:0000256" key="2">
    <source>
        <dbReference type="ARBA" id="ARBA00008803"/>
    </source>
</evidence>